<dbReference type="InterPro" id="IPR058619">
    <property type="entry name" value="PhoQ/CarS-like_HATPase"/>
</dbReference>
<keyword evidence="8" id="KW-0418">Kinase</keyword>
<evidence type="ECO:0000256" key="6">
    <source>
        <dbReference type="ARBA" id="ARBA00022692"/>
    </source>
</evidence>
<evidence type="ECO:0000313" key="17">
    <source>
        <dbReference type="Proteomes" id="UP001168380"/>
    </source>
</evidence>
<keyword evidence="17" id="KW-1185">Reference proteome</keyword>
<keyword evidence="11" id="KW-0902">Two-component regulatory system</keyword>
<dbReference type="EC" id="2.7.13.3" evidence="3"/>
<evidence type="ECO:0000256" key="1">
    <source>
        <dbReference type="ARBA" id="ARBA00000085"/>
    </source>
</evidence>
<evidence type="ECO:0000256" key="2">
    <source>
        <dbReference type="ARBA" id="ARBA00004370"/>
    </source>
</evidence>
<evidence type="ECO:0000259" key="15">
    <source>
        <dbReference type="PROSITE" id="PS50885"/>
    </source>
</evidence>
<dbReference type="EMBL" id="JAULRT010000062">
    <property type="protein sequence ID" value="MDO3383529.1"/>
    <property type="molecule type" value="Genomic_DNA"/>
</dbReference>
<dbReference type="SMART" id="SM00387">
    <property type="entry name" value="HATPase_c"/>
    <property type="match status" value="1"/>
</dbReference>
<keyword evidence="4" id="KW-0597">Phosphoprotein</keyword>
<sequence length="458" mass="50224">MKLGTLKTRLLSSSMLIMILVLLITGAALDRAFQSSLLAAETVRLERYFYLLFSLAELENGQLQLPEAMIEPDLEQTTSGVAGFVFRGDGQQLWRSASSALMNDTPGYQSFSELWQPGELIVQRASAGDTPPFLAHFDVLWETEAGVTIPYRFALVHAGESYYSALSAFRTQLGRGLLIAAGALLLLQGLIIGWALKPLRQLARALERMRSGETSHLTGHYPGEIQQVVNSLNRVLESESRLRRRYRNSLGDLAHSLKTPLAVLKSARAPQSAEAYSQQVNEQVERMDQVVKYQLQRAVSEQNSGSKSQVPVAQTLERLGQSLKKIYRDKGISLAIDVDETLMFVGDEQDFLEIFGNLLDNGFKYGNHQVTVSAQLQGEQLHINVDDDGGGIAESLRSSSLERGQRLDTSKPGQGIGLAICADIAAGYQGQLKISRSALGGARFSVKLPGTQRRGDQA</sequence>
<evidence type="ECO:0000256" key="3">
    <source>
        <dbReference type="ARBA" id="ARBA00012438"/>
    </source>
</evidence>
<keyword evidence="7" id="KW-0547">Nucleotide-binding</keyword>
<keyword evidence="5" id="KW-0808">Transferase</keyword>
<accession>A0ABT8TJ61</accession>
<dbReference type="Gene3D" id="3.30.565.10">
    <property type="entry name" value="Histidine kinase-like ATPase, C-terminal domain"/>
    <property type="match status" value="1"/>
</dbReference>
<dbReference type="PROSITE" id="PS50885">
    <property type="entry name" value="HAMP"/>
    <property type="match status" value="1"/>
</dbReference>
<evidence type="ECO:0000256" key="9">
    <source>
        <dbReference type="ARBA" id="ARBA00022840"/>
    </source>
</evidence>
<dbReference type="Gene3D" id="1.10.287.130">
    <property type="match status" value="1"/>
</dbReference>
<evidence type="ECO:0000256" key="8">
    <source>
        <dbReference type="ARBA" id="ARBA00022777"/>
    </source>
</evidence>
<dbReference type="InterPro" id="IPR003594">
    <property type="entry name" value="HATPase_dom"/>
</dbReference>
<keyword evidence="10 13" id="KW-1133">Transmembrane helix</keyword>
<evidence type="ECO:0000256" key="10">
    <source>
        <dbReference type="ARBA" id="ARBA00022989"/>
    </source>
</evidence>
<evidence type="ECO:0000313" key="16">
    <source>
        <dbReference type="EMBL" id="MDO3383529.1"/>
    </source>
</evidence>
<dbReference type="SMART" id="SM00304">
    <property type="entry name" value="HAMP"/>
    <property type="match status" value="1"/>
</dbReference>
<keyword evidence="9 16" id="KW-0067">ATP-binding</keyword>
<evidence type="ECO:0000256" key="5">
    <source>
        <dbReference type="ARBA" id="ARBA00022679"/>
    </source>
</evidence>
<comment type="subcellular location">
    <subcellularLocation>
        <location evidence="2">Membrane</location>
    </subcellularLocation>
</comment>
<dbReference type="InterPro" id="IPR036890">
    <property type="entry name" value="HATPase_C_sf"/>
</dbReference>
<protein>
    <recommendedName>
        <fullName evidence="3">histidine kinase</fullName>
        <ecNumber evidence="3">2.7.13.3</ecNumber>
    </recommendedName>
</protein>
<proteinExistence type="predicted"/>
<keyword evidence="6 13" id="KW-0812">Transmembrane</keyword>
<dbReference type="GO" id="GO:0005524">
    <property type="term" value="F:ATP binding"/>
    <property type="evidence" value="ECO:0007669"/>
    <property type="project" value="UniProtKB-KW"/>
</dbReference>
<dbReference type="PRINTS" id="PR00344">
    <property type="entry name" value="BCTRLSENSOR"/>
</dbReference>
<dbReference type="PROSITE" id="PS50109">
    <property type="entry name" value="HIS_KIN"/>
    <property type="match status" value="1"/>
</dbReference>
<evidence type="ECO:0000256" key="12">
    <source>
        <dbReference type="ARBA" id="ARBA00023136"/>
    </source>
</evidence>
<comment type="catalytic activity">
    <reaction evidence="1">
        <text>ATP + protein L-histidine = ADP + protein N-phospho-L-histidine.</text>
        <dbReference type="EC" id="2.7.13.3"/>
    </reaction>
</comment>
<feature type="domain" description="HAMP" evidence="15">
    <location>
        <begin position="193"/>
        <end position="244"/>
    </location>
</feature>
<dbReference type="CDD" id="cd06225">
    <property type="entry name" value="HAMP"/>
    <property type="match status" value="1"/>
</dbReference>
<dbReference type="Pfam" id="PF00672">
    <property type="entry name" value="HAMP"/>
    <property type="match status" value="1"/>
</dbReference>
<dbReference type="Proteomes" id="UP001168380">
    <property type="component" value="Unassembled WGS sequence"/>
</dbReference>
<gene>
    <name evidence="16" type="ORF">QWI16_15215</name>
</gene>
<dbReference type="PANTHER" id="PTHR45436:SF4">
    <property type="entry name" value="SENSOR PROTEIN PHOQ"/>
    <property type="match status" value="1"/>
</dbReference>
<name>A0ABT8TJ61_9GAMM</name>
<dbReference type="CDD" id="cd16954">
    <property type="entry name" value="HATPase_PhoQ-like"/>
    <property type="match status" value="1"/>
</dbReference>
<evidence type="ECO:0000256" key="7">
    <source>
        <dbReference type="ARBA" id="ARBA00022741"/>
    </source>
</evidence>
<evidence type="ECO:0000256" key="13">
    <source>
        <dbReference type="SAM" id="Phobius"/>
    </source>
</evidence>
<dbReference type="InterPro" id="IPR050428">
    <property type="entry name" value="TCS_sensor_his_kinase"/>
</dbReference>
<evidence type="ECO:0000256" key="11">
    <source>
        <dbReference type="ARBA" id="ARBA00023012"/>
    </source>
</evidence>
<dbReference type="InterPro" id="IPR004358">
    <property type="entry name" value="Sig_transdc_His_kin-like_C"/>
</dbReference>
<feature type="domain" description="Histidine kinase" evidence="14">
    <location>
        <begin position="252"/>
        <end position="452"/>
    </location>
</feature>
<reference evidence="16" key="1">
    <citation type="submission" date="2023-07" db="EMBL/GenBank/DDBJ databases">
        <title>Gilvimarinus algae sp. nov., isolated from the surface of Kelp.</title>
        <authorList>
            <person name="Sun Y.Y."/>
            <person name="Gong Y."/>
            <person name="Du Z.J."/>
        </authorList>
    </citation>
    <scope>NUCLEOTIDE SEQUENCE</scope>
    <source>
        <strain evidence="16">SDUM040014</strain>
    </source>
</reference>
<dbReference type="PANTHER" id="PTHR45436">
    <property type="entry name" value="SENSOR HISTIDINE KINASE YKOH"/>
    <property type="match status" value="1"/>
</dbReference>
<dbReference type="InterPro" id="IPR003660">
    <property type="entry name" value="HAMP_dom"/>
</dbReference>
<keyword evidence="12 13" id="KW-0472">Membrane</keyword>
<comment type="caution">
    <text evidence="16">The sequence shown here is derived from an EMBL/GenBank/DDBJ whole genome shotgun (WGS) entry which is preliminary data.</text>
</comment>
<evidence type="ECO:0000256" key="4">
    <source>
        <dbReference type="ARBA" id="ARBA00022553"/>
    </source>
</evidence>
<dbReference type="InterPro" id="IPR005467">
    <property type="entry name" value="His_kinase_dom"/>
</dbReference>
<dbReference type="Pfam" id="PF02518">
    <property type="entry name" value="HATPase_c"/>
    <property type="match status" value="1"/>
</dbReference>
<dbReference type="RefSeq" id="WP_302714354.1">
    <property type="nucleotide sequence ID" value="NZ_JAULRT010000062.1"/>
</dbReference>
<evidence type="ECO:0000259" key="14">
    <source>
        <dbReference type="PROSITE" id="PS50109"/>
    </source>
</evidence>
<feature type="transmembrane region" description="Helical" evidence="13">
    <location>
        <begin position="176"/>
        <end position="196"/>
    </location>
</feature>
<dbReference type="SUPFAM" id="SSF55874">
    <property type="entry name" value="ATPase domain of HSP90 chaperone/DNA topoisomerase II/histidine kinase"/>
    <property type="match status" value="1"/>
</dbReference>
<organism evidence="16 17">
    <name type="scientific">Gilvimarinus algae</name>
    <dbReference type="NCBI Taxonomy" id="3058037"/>
    <lineage>
        <taxon>Bacteria</taxon>
        <taxon>Pseudomonadati</taxon>
        <taxon>Pseudomonadota</taxon>
        <taxon>Gammaproteobacteria</taxon>
        <taxon>Cellvibrionales</taxon>
        <taxon>Cellvibrionaceae</taxon>
        <taxon>Gilvimarinus</taxon>
    </lineage>
</organism>